<dbReference type="EC" id="5.3.1.24" evidence="3 9"/>
<keyword evidence="5 9" id="KW-0028">Amino-acid biosynthesis</keyword>
<proteinExistence type="inferred from homology"/>
<comment type="pathway">
    <text evidence="2 9">Amino-acid biosynthesis; L-tryptophan biosynthesis; L-tryptophan from chorismate: step 3/5.</text>
</comment>
<dbReference type="PANTHER" id="PTHR42894:SF1">
    <property type="entry name" value="N-(5'-PHOSPHORIBOSYL)ANTHRANILATE ISOMERASE"/>
    <property type="match status" value="1"/>
</dbReference>
<evidence type="ECO:0000256" key="3">
    <source>
        <dbReference type="ARBA" id="ARBA00012572"/>
    </source>
</evidence>
<dbReference type="AlphaFoldDB" id="A0A7Y9C6K4"/>
<keyword evidence="12" id="KW-1185">Reference proteome</keyword>
<evidence type="ECO:0000256" key="8">
    <source>
        <dbReference type="ARBA" id="ARBA00023235"/>
    </source>
</evidence>
<organism evidence="11 12">
    <name type="scientific">Flavobacterium agri</name>
    <dbReference type="NCBI Taxonomy" id="2743471"/>
    <lineage>
        <taxon>Bacteria</taxon>
        <taxon>Pseudomonadati</taxon>
        <taxon>Bacteroidota</taxon>
        <taxon>Flavobacteriia</taxon>
        <taxon>Flavobacteriales</taxon>
        <taxon>Flavobacteriaceae</taxon>
        <taxon>Flavobacterium</taxon>
    </lineage>
</organism>
<dbReference type="InterPro" id="IPR044643">
    <property type="entry name" value="TrpF_fam"/>
</dbReference>
<dbReference type="HAMAP" id="MF_00135">
    <property type="entry name" value="PRAI"/>
    <property type="match status" value="1"/>
</dbReference>
<dbReference type="CDD" id="cd00405">
    <property type="entry name" value="PRAI"/>
    <property type="match status" value="1"/>
</dbReference>
<evidence type="ECO:0000256" key="1">
    <source>
        <dbReference type="ARBA" id="ARBA00001164"/>
    </source>
</evidence>
<evidence type="ECO:0000259" key="10">
    <source>
        <dbReference type="Pfam" id="PF00697"/>
    </source>
</evidence>
<comment type="caution">
    <text evidence="11">The sequence shown here is derived from an EMBL/GenBank/DDBJ whole genome shotgun (WGS) entry which is preliminary data.</text>
</comment>
<dbReference type="UniPathway" id="UPA00035">
    <property type="reaction ID" value="UER00042"/>
</dbReference>
<name>A0A7Y9C6K4_9FLAO</name>
<gene>
    <name evidence="9" type="primary">trpF</name>
    <name evidence="11" type="ORF">HZF10_14720</name>
</gene>
<dbReference type="InterPro" id="IPR001240">
    <property type="entry name" value="PRAI_dom"/>
</dbReference>
<comment type="similarity">
    <text evidence="9">Belongs to the TrpF family.</text>
</comment>
<sequence length="200" mass="22274">MKLKVCGMKSAANILEVASLLPDYMGFIFWEKSPRFFSGEIPQLPQLVKKVGVFVDASEAEILEKTRRYGLHAVQLHGNESPEFCSQIKKQGLSVIKAFSVDETFGFGILDSYEPYCAFFLFDTKGKSPGGNGIAFDWELLRKYGLKTPFFISGGIGPESAKALSNLDLPIYAIDINSRFEIKPGLKDADAIKRFKDDLK</sequence>
<dbReference type="InterPro" id="IPR011060">
    <property type="entry name" value="RibuloseP-bd_barrel"/>
</dbReference>
<evidence type="ECO:0000313" key="11">
    <source>
        <dbReference type="EMBL" id="NYA72180.1"/>
    </source>
</evidence>
<accession>A0A7Y9C6K4</accession>
<evidence type="ECO:0000256" key="2">
    <source>
        <dbReference type="ARBA" id="ARBA00004664"/>
    </source>
</evidence>
<dbReference type="PANTHER" id="PTHR42894">
    <property type="entry name" value="N-(5'-PHOSPHORIBOSYL)ANTHRANILATE ISOMERASE"/>
    <property type="match status" value="1"/>
</dbReference>
<protein>
    <recommendedName>
        <fullName evidence="4 9">N-(5'-phosphoribosyl)anthranilate isomerase</fullName>
        <shortName evidence="9">PRAI</shortName>
        <ecNumber evidence="3 9">5.3.1.24</ecNumber>
    </recommendedName>
</protein>
<dbReference type="Pfam" id="PF00697">
    <property type="entry name" value="PRAI"/>
    <property type="match status" value="1"/>
</dbReference>
<feature type="domain" description="N-(5'phosphoribosyl) anthranilate isomerase (PRAI)" evidence="10">
    <location>
        <begin position="4"/>
        <end position="195"/>
    </location>
</feature>
<keyword evidence="7 9" id="KW-0057">Aromatic amino acid biosynthesis</keyword>
<dbReference type="Proteomes" id="UP000535020">
    <property type="component" value="Unassembled WGS sequence"/>
</dbReference>
<dbReference type="EMBL" id="JACBJI010000007">
    <property type="protein sequence ID" value="NYA72180.1"/>
    <property type="molecule type" value="Genomic_DNA"/>
</dbReference>
<evidence type="ECO:0000256" key="6">
    <source>
        <dbReference type="ARBA" id="ARBA00022822"/>
    </source>
</evidence>
<dbReference type="Gene3D" id="3.20.20.70">
    <property type="entry name" value="Aldolase class I"/>
    <property type="match status" value="1"/>
</dbReference>
<comment type="catalytic activity">
    <reaction evidence="1 9">
        <text>N-(5-phospho-beta-D-ribosyl)anthranilate = 1-(2-carboxyphenylamino)-1-deoxy-D-ribulose 5-phosphate</text>
        <dbReference type="Rhea" id="RHEA:21540"/>
        <dbReference type="ChEBI" id="CHEBI:18277"/>
        <dbReference type="ChEBI" id="CHEBI:58613"/>
        <dbReference type="EC" id="5.3.1.24"/>
    </reaction>
</comment>
<evidence type="ECO:0000256" key="5">
    <source>
        <dbReference type="ARBA" id="ARBA00022605"/>
    </source>
</evidence>
<keyword evidence="6 9" id="KW-0822">Tryptophan biosynthesis</keyword>
<dbReference type="SUPFAM" id="SSF51366">
    <property type="entry name" value="Ribulose-phoshate binding barrel"/>
    <property type="match status" value="1"/>
</dbReference>
<evidence type="ECO:0000256" key="4">
    <source>
        <dbReference type="ARBA" id="ARBA00022272"/>
    </source>
</evidence>
<evidence type="ECO:0000256" key="7">
    <source>
        <dbReference type="ARBA" id="ARBA00023141"/>
    </source>
</evidence>
<keyword evidence="8 9" id="KW-0413">Isomerase</keyword>
<evidence type="ECO:0000313" key="12">
    <source>
        <dbReference type="Proteomes" id="UP000535020"/>
    </source>
</evidence>
<evidence type="ECO:0000256" key="9">
    <source>
        <dbReference type="HAMAP-Rule" id="MF_00135"/>
    </source>
</evidence>
<dbReference type="GO" id="GO:0000162">
    <property type="term" value="P:L-tryptophan biosynthetic process"/>
    <property type="evidence" value="ECO:0007669"/>
    <property type="project" value="UniProtKB-UniRule"/>
</dbReference>
<dbReference type="InterPro" id="IPR013785">
    <property type="entry name" value="Aldolase_TIM"/>
</dbReference>
<reference evidence="11 12" key="1">
    <citation type="submission" date="2020-07" db="EMBL/GenBank/DDBJ databases">
        <authorList>
            <person name="Sun Q."/>
        </authorList>
    </citation>
    <scope>NUCLEOTIDE SEQUENCE [LARGE SCALE GENOMIC DNA]</scope>
    <source>
        <strain evidence="11 12">MAH-1</strain>
    </source>
</reference>
<dbReference type="GO" id="GO:0004640">
    <property type="term" value="F:phosphoribosylanthranilate isomerase activity"/>
    <property type="evidence" value="ECO:0007669"/>
    <property type="project" value="UniProtKB-UniRule"/>
</dbReference>